<reference evidence="2" key="1">
    <citation type="submission" date="2022-09" db="EMBL/GenBank/DDBJ databases">
        <title>Tahibacter sp. nov., isolated from a fresh water.</title>
        <authorList>
            <person name="Baek J.H."/>
            <person name="Lee J.K."/>
            <person name="Kim J.M."/>
            <person name="Jeon C.O."/>
        </authorList>
    </citation>
    <scope>NUCLEOTIDE SEQUENCE</scope>
    <source>
        <strain evidence="2">W38</strain>
    </source>
</reference>
<keyword evidence="3" id="KW-1185">Reference proteome</keyword>
<dbReference type="Proteomes" id="UP001064632">
    <property type="component" value="Chromosome"/>
</dbReference>
<keyword evidence="1" id="KW-0732">Signal</keyword>
<dbReference type="EMBL" id="CP104694">
    <property type="protein sequence ID" value="UXI70128.1"/>
    <property type="molecule type" value="Genomic_DNA"/>
</dbReference>
<proteinExistence type="predicted"/>
<evidence type="ECO:0000313" key="2">
    <source>
        <dbReference type="EMBL" id="UXI70128.1"/>
    </source>
</evidence>
<sequence>MSSSLVRFISTIVCLMCGVMPAAALPDVDVADAWLDADNRLQVSLTNDGDTLVWPGKGGLTIFIDGRAVMSYRLGDLADDAFRYPGGVTTVSTNIRLFGPYRRVGIVVDPHDDIVEAMEVHNSHTHSLLPAPLTGFDLAIGPMLRSSGGELWIPIRNQGNARTPAAHPATLTIRVDDGATRTIAFDAGNILPGGTRWVMPSPAIGLPAVHRVHARLNPGAFLQDLDSVNNTAEAWLPISPVVEEVERIAALPAISAAIVWHNHSGTAVPYNRWTASQRLDLRTAVNRLENGDPAGLRVPPGLPTADTRLIADTDAWRIYVAHVAQSLWVEARGLVPWRLTAMSASDRSLLLDSNHIVQPSLLRPPMYSFYGTVADWSPESSWQFLTGLGLLKSTHRGTVEALTRWMAVHLYHAFGSTPRTEMYAYAGAAPTDRMLYSIDGQLHWTLGCHGTSGLYRAVLRAANIPVMIERDDSFTHTRPIFPSINLAMVHGDDPYRERLRDSGNPLPISVVLKTPAEIAARYIHAPLDCNSTGCNTPAEQWSYNATKDSLSASLAALSDNILEPYVRGGPLELERVLTGTGATVHPLFSPAERSAARTAVEAELRRVGGGSLPLGRDRVLQRLNVFVENTVE</sequence>
<feature type="chain" id="PRO_5047194337" description="Glycosyl hydrolase family 65" evidence="1">
    <location>
        <begin position="25"/>
        <end position="632"/>
    </location>
</feature>
<evidence type="ECO:0000256" key="1">
    <source>
        <dbReference type="SAM" id="SignalP"/>
    </source>
</evidence>
<dbReference type="RefSeq" id="WP_261697079.1">
    <property type="nucleotide sequence ID" value="NZ_CP104694.1"/>
</dbReference>
<feature type="signal peptide" evidence="1">
    <location>
        <begin position="1"/>
        <end position="24"/>
    </location>
</feature>
<evidence type="ECO:0008006" key="4">
    <source>
        <dbReference type="Google" id="ProtNLM"/>
    </source>
</evidence>
<protein>
    <recommendedName>
        <fullName evidence="4">Glycosyl hydrolase family 65</fullName>
    </recommendedName>
</protein>
<accession>A0ABY6BJD3</accession>
<name>A0ABY6BJD3_9GAMM</name>
<organism evidence="2 3">
    <name type="scientific">Tahibacter amnicola</name>
    <dbReference type="NCBI Taxonomy" id="2976241"/>
    <lineage>
        <taxon>Bacteria</taxon>
        <taxon>Pseudomonadati</taxon>
        <taxon>Pseudomonadota</taxon>
        <taxon>Gammaproteobacteria</taxon>
        <taxon>Lysobacterales</taxon>
        <taxon>Rhodanobacteraceae</taxon>
        <taxon>Tahibacter</taxon>
    </lineage>
</organism>
<gene>
    <name evidence="2" type="ORF">N4264_11005</name>
</gene>
<evidence type="ECO:0000313" key="3">
    <source>
        <dbReference type="Proteomes" id="UP001064632"/>
    </source>
</evidence>